<feature type="signal peptide" evidence="2">
    <location>
        <begin position="1"/>
        <end position="21"/>
    </location>
</feature>
<evidence type="ECO:0000256" key="2">
    <source>
        <dbReference type="SAM" id="SignalP"/>
    </source>
</evidence>
<protein>
    <recommendedName>
        <fullName evidence="5">Theileria-specific sub-telomeric protein, SVSP family</fullName>
    </recommendedName>
</protein>
<evidence type="ECO:0000313" key="4">
    <source>
        <dbReference type="Proteomes" id="UP000001949"/>
    </source>
</evidence>
<evidence type="ECO:0008006" key="5">
    <source>
        <dbReference type="Google" id="ProtNLM"/>
    </source>
</evidence>
<feature type="region of interest" description="Disordered" evidence="1">
    <location>
        <begin position="24"/>
        <end position="86"/>
    </location>
</feature>
<gene>
    <name evidence="3" type="ordered locus">TP02_0959</name>
</gene>
<dbReference type="KEGG" id="tpv:TP02_0959"/>
<dbReference type="AlphaFoldDB" id="Q4N3N0"/>
<comment type="caution">
    <text evidence="3">The sequence shown here is derived from an EMBL/GenBank/DDBJ whole genome shotgun (WGS) entry which is preliminary data.</text>
</comment>
<name>Q4N3N0_THEPA</name>
<keyword evidence="2" id="KW-0732">Signal</keyword>
<dbReference type="InterPro" id="IPR007480">
    <property type="entry name" value="DUF529"/>
</dbReference>
<proteinExistence type="predicted"/>
<sequence length="350" mass="40412">MNKCVSYTYLLIFVLVSHTHCADKQNKQSSNKGLGLVSYTDSEEDDNFDVTETTEGEQVTQTPIPKQPSEEKSGDRPVQSAPVTYPGIPYPSSSYQSYQPPQQIPYVSYQQFYQGYLPQAQERVQSTQYYAQQTKEPSQKQAISQETKPVKLCEKITFFKKTPEGKLTEMTGEDYTIVENSVNKVKYILKSNLEQLVCDGEVIYYHPESREHYSELSYNKLENNFFFVSPRGYILIKNVKGTWRISRRQVGEYVEFYTKDSMGKNTLITKDNYRIEFTDFGSIRYKLAPGVKCTKIIYKSLKVWEKTPSDGYPIGLSFVSGNSITIYFNKYYSVFRKGGSKFTLFLSKRK</sequence>
<keyword evidence="4" id="KW-1185">Reference proteome</keyword>
<dbReference type="VEuPathDB" id="PiroplasmaDB:TpMuguga_02g00959"/>
<dbReference type="EMBL" id="AAGK01000002">
    <property type="protein sequence ID" value="EAN33243.1"/>
    <property type="molecule type" value="Genomic_DNA"/>
</dbReference>
<accession>Q4N3N0</accession>
<feature type="compositionally biased region" description="Acidic residues" evidence="1">
    <location>
        <begin position="41"/>
        <end position="55"/>
    </location>
</feature>
<evidence type="ECO:0000313" key="3">
    <source>
        <dbReference type="EMBL" id="EAN33243.1"/>
    </source>
</evidence>
<dbReference type="STRING" id="5875.Q4N3N0"/>
<dbReference type="InParanoid" id="Q4N3N0"/>
<organism evidence="3 4">
    <name type="scientific">Theileria parva</name>
    <name type="common">East coast fever infection agent</name>
    <dbReference type="NCBI Taxonomy" id="5875"/>
    <lineage>
        <taxon>Eukaryota</taxon>
        <taxon>Sar</taxon>
        <taxon>Alveolata</taxon>
        <taxon>Apicomplexa</taxon>
        <taxon>Aconoidasida</taxon>
        <taxon>Piroplasmida</taxon>
        <taxon>Theileriidae</taxon>
        <taxon>Theileria</taxon>
    </lineage>
</organism>
<feature type="chain" id="PRO_5004240756" description="Theileria-specific sub-telomeric protein, SVSP family" evidence="2">
    <location>
        <begin position="22"/>
        <end position="350"/>
    </location>
</feature>
<dbReference type="Proteomes" id="UP000001949">
    <property type="component" value="Unassembled WGS sequence"/>
</dbReference>
<dbReference type="Pfam" id="PF04385">
    <property type="entry name" value="FAINT"/>
    <property type="match status" value="1"/>
</dbReference>
<dbReference type="GeneID" id="3501705"/>
<evidence type="ECO:0000256" key="1">
    <source>
        <dbReference type="SAM" id="MobiDB-lite"/>
    </source>
</evidence>
<dbReference type="RefSeq" id="XP_765526.1">
    <property type="nucleotide sequence ID" value="XM_760433.1"/>
</dbReference>
<reference evidence="3 4" key="1">
    <citation type="journal article" date="2005" name="Science">
        <title>Genome sequence of Theileria parva, a bovine pathogen that transforms lymphocytes.</title>
        <authorList>
            <person name="Gardner M.J."/>
            <person name="Bishop R."/>
            <person name="Shah T."/>
            <person name="de Villiers E.P."/>
            <person name="Carlton J.M."/>
            <person name="Hall N."/>
            <person name="Ren Q."/>
            <person name="Paulsen I.T."/>
            <person name="Pain A."/>
            <person name="Berriman M."/>
            <person name="Wilson R.J.M."/>
            <person name="Sato S."/>
            <person name="Ralph S.A."/>
            <person name="Mann D.J."/>
            <person name="Xiong Z."/>
            <person name="Shallom S.J."/>
            <person name="Weidman J."/>
            <person name="Jiang L."/>
            <person name="Lynn J."/>
            <person name="Weaver B."/>
            <person name="Shoaibi A."/>
            <person name="Domingo A.R."/>
            <person name="Wasawo D."/>
            <person name="Crabtree J."/>
            <person name="Wortman J.R."/>
            <person name="Haas B."/>
            <person name="Angiuoli S.V."/>
            <person name="Creasy T.H."/>
            <person name="Lu C."/>
            <person name="Suh B."/>
            <person name="Silva J.C."/>
            <person name="Utterback T.R."/>
            <person name="Feldblyum T.V."/>
            <person name="Pertea M."/>
            <person name="Allen J."/>
            <person name="Nierman W.C."/>
            <person name="Taracha E.L.N."/>
            <person name="Salzberg S.L."/>
            <person name="White O.R."/>
            <person name="Fitzhugh H.A."/>
            <person name="Morzaria S."/>
            <person name="Venter J.C."/>
            <person name="Fraser C.M."/>
            <person name="Nene V."/>
        </authorList>
    </citation>
    <scope>NUCLEOTIDE SEQUENCE [LARGE SCALE GENOMIC DNA]</scope>
    <source>
        <strain evidence="3 4">Muguga</strain>
    </source>
</reference>